<feature type="transmembrane region" description="Helical" evidence="1">
    <location>
        <begin position="21"/>
        <end position="47"/>
    </location>
</feature>
<keyword evidence="3" id="KW-1185">Reference proteome</keyword>
<organism evidence="2 3">
    <name type="scientific">Lysobacter korlensis</name>
    <dbReference type="NCBI Taxonomy" id="553636"/>
    <lineage>
        <taxon>Bacteria</taxon>
        <taxon>Pseudomonadati</taxon>
        <taxon>Pseudomonadota</taxon>
        <taxon>Gammaproteobacteria</taxon>
        <taxon>Lysobacterales</taxon>
        <taxon>Lysobacteraceae</taxon>
        <taxon>Lysobacter</taxon>
    </lineage>
</organism>
<feature type="transmembrane region" description="Helical" evidence="1">
    <location>
        <begin position="67"/>
        <end position="89"/>
    </location>
</feature>
<dbReference type="EMBL" id="JBHLTG010000001">
    <property type="protein sequence ID" value="MFC0677853.1"/>
    <property type="molecule type" value="Genomic_DNA"/>
</dbReference>
<dbReference type="Proteomes" id="UP001589896">
    <property type="component" value="Unassembled WGS sequence"/>
</dbReference>
<dbReference type="NCBIfam" id="TIGR03940">
    <property type="entry name" value="PGA_PgaD"/>
    <property type="match status" value="1"/>
</dbReference>
<evidence type="ECO:0000313" key="3">
    <source>
        <dbReference type="Proteomes" id="UP001589896"/>
    </source>
</evidence>
<sequence>MKHEGFIIQNSGLQPRLYRTVWGAVTLAFWAVYFYLWLPAATLLMWVAGVRLAVVELYLHENRIDTFLLGALPVLAVTAAALLIGWAELNRAWFVGKERRRDVPDITIERIAATLKAPQAIAHSLQDMKIALIRMDADAIPYAVADGRTGAIPAIASEVSAHAAPAVPVLET</sequence>
<reference evidence="2 3" key="1">
    <citation type="submission" date="2024-09" db="EMBL/GenBank/DDBJ databases">
        <authorList>
            <person name="Sun Q."/>
            <person name="Mori K."/>
        </authorList>
    </citation>
    <scope>NUCLEOTIDE SEQUENCE [LARGE SCALE GENOMIC DNA]</scope>
    <source>
        <strain evidence="2 3">KCTC 23076</strain>
    </source>
</reference>
<keyword evidence="1" id="KW-0472">Membrane</keyword>
<comment type="caution">
    <text evidence="2">The sequence shown here is derived from an EMBL/GenBank/DDBJ whole genome shotgun (WGS) entry which is preliminary data.</text>
</comment>
<protein>
    <submittedName>
        <fullName evidence="2">Poly-beta-1,6-N-acetyl-D-glucosamine biosynthesis protein PgaD</fullName>
    </submittedName>
</protein>
<accession>A0ABV6RLL2</accession>
<keyword evidence="1" id="KW-0812">Transmembrane</keyword>
<keyword evidence="1" id="KW-1133">Transmembrane helix</keyword>
<evidence type="ECO:0000256" key="1">
    <source>
        <dbReference type="SAM" id="Phobius"/>
    </source>
</evidence>
<proteinExistence type="predicted"/>
<dbReference type="RefSeq" id="WP_386666910.1">
    <property type="nucleotide sequence ID" value="NZ_JBHLTG010000001.1"/>
</dbReference>
<name>A0ABV6RLL2_9GAMM</name>
<dbReference type="Pfam" id="PF13994">
    <property type="entry name" value="PgaD"/>
    <property type="match status" value="1"/>
</dbReference>
<evidence type="ECO:0000313" key="2">
    <source>
        <dbReference type="EMBL" id="MFC0677853.1"/>
    </source>
</evidence>
<dbReference type="InterPro" id="IPR023829">
    <property type="entry name" value="PGA_PgaD"/>
</dbReference>
<gene>
    <name evidence="2" type="primary">pgaD</name>
    <name evidence="2" type="ORF">ACFFGH_08375</name>
</gene>